<proteinExistence type="predicted"/>
<evidence type="ECO:0000256" key="4">
    <source>
        <dbReference type="SAM" id="MobiDB-lite"/>
    </source>
</evidence>
<dbReference type="NCBIfam" id="TIGR01733">
    <property type="entry name" value="AA-adenyl-dom"/>
    <property type="match status" value="2"/>
</dbReference>
<dbReference type="GO" id="GO:0005737">
    <property type="term" value="C:cytoplasm"/>
    <property type="evidence" value="ECO:0007669"/>
    <property type="project" value="TreeGrafter"/>
</dbReference>
<keyword evidence="2" id="KW-0597">Phosphoprotein</keyword>
<name>A0A367KZV2_9HYPO</name>
<dbReference type="GO" id="GO:0043041">
    <property type="term" value="P:amino acid activation for nonribosomal peptide biosynthetic process"/>
    <property type="evidence" value="ECO:0007669"/>
    <property type="project" value="TreeGrafter"/>
</dbReference>
<dbReference type="GO" id="GO:0044550">
    <property type="term" value="P:secondary metabolite biosynthetic process"/>
    <property type="evidence" value="ECO:0007669"/>
    <property type="project" value="TreeGrafter"/>
</dbReference>
<dbReference type="InterPro" id="IPR042099">
    <property type="entry name" value="ANL_N_sf"/>
</dbReference>
<dbReference type="PROSITE" id="PS50075">
    <property type="entry name" value="CARRIER"/>
    <property type="match status" value="3"/>
</dbReference>
<dbReference type="Gene3D" id="1.10.1200.10">
    <property type="entry name" value="ACP-like"/>
    <property type="match status" value="3"/>
</dbReference>
<dbReference type="SUPFAM" id="SSF56801">
    <property type="entry name" value="Acetyl-CoA synthetase-like"/>
    <property type="match status" value="3"/>
</dbReference>
<dbReference type="PANTHER" id="PTHR45527:SF12">
    <property type="entry name" value="NONRIBOSOMAL PEPTIDE SYNTHETASE IVOA"/>
    <property type="match status" value="1"/>
</dbReference>
<dbReference type="SUPFAM" id="SSF52777">
    <property type="entry name" value="CoA-dependent acyltransferases"/>
    <property type="match status" value="7"/>
</dbReference>
<dbReference type="InterPro" id="IPR010071">
    <property type="entry name" value="AA_adenyl_dom"/>
</dbReference>
<feature type="region of interest" description="Disordered" evidence="4">
    <location>
        <begin position="868"/>
        <end position="899"/>
    </location>
</feature>
<dbReference type="Gene3D" id="3.40.50.12780">
    <property type="entry name" value="N-terminal domain of ligase-like"/>
    <property type="match status" value="3"/>
</dbReference>
<evidence type="ECO:0000256" key="1">
    <source>
        <dbReference type="ARBA" id="ARBA00022450"/>
    </source>
</evidence>
<dbReference type="PROSITE" id="PS00455">
    <property type="entry name" value="AMP_BINDING"/>
    <property type="match status" value="2"/>
</dbReference>
<accession>A0A367KZV2</accession>
<dbReference type="GO" id="GO:0016874">
    <property type="term" value="F:ligase activity"/>
    <property type="evidence" value="ECO:0007669"/>
    <property type="project" value="UniProtKB-KW"/>
</dbReference>
<dbReference type="STRING" id="1330021.A0A367KZV2"/>
<protein>
    <recommendedName>
        <fullName evidence="5">Carrier domain-containing protein</fullName>
    </recommendedName>
</protein>
<dbReference type="InterPro" id="IPR020845">
    <property type="entry name" value="AMP-binding_CS"/>
</dbReference>
<dbReference type="Pfam" id="PF00550">
    <property type="entry name" value="PP-binding"/>
    <property type="match status" value="3"/>
</dbReference>
<dbReference type="FunFam" id="3.30.559.30:FF:000002">
    <property type="entry name" value="Nonribosomal peptide synthase Pes1"/>
    <property type="match status" value="1"/>
</dbReference>
<dbReference type="Gene3D" id="3.30.559.10">
    <property type="entry name" value="Chloramphenicol acetyltransferase-like domain"/>
    <property type="match status" value="3"/>
</dbReference>
<dbReference type="InterPro" id="IPR006162">
    <property type="entry name" value="Ppantetheine_attach_site"/>
</dbReference>
<evidence type="ECO:0000313" key="7">
    <source>
        <dbReference type="Proteomes" id="UP000253664"/>
    </source>
</evidence>
<dbReference type="PROSITE" id="PS00012">
    <property type="entry name" value="PHOSPHOPANTETHEINE"/>
    <property type="match status" value="1"/>
</dbReference>
<dbReference type="EMBL" id="LKCN02000024">
    <property type="protein sequence ID" value="RCI07694.1"/>
    <property type="molecule type" value="Genomic_DNA"/>
</dbReference>
<dbReference type="InterPro" id="IPR023213">
    <property type="entry name" value="CAT-like_dom_sf"/>
</dbReference>
<keyword evidence="7" id="KW-1185">Reference proteome</keyword>
<dbReference type="Gene3D" id="3.30.300.30">
    <property type="match status" value="2"/>
</dbReference>
<dbReference type="SMART" id="SM00823">
    <property type="entry name" value="PKS_PP"/>
    <property type="match status" value="2"/>
</dbReference>
<dbReference type="FunFam" id="1.10.1200.10:FF:000005">
    <property type="entry name" value="Nonribosomal peptide synthetase 1"/>
    <property type="match status" value="1"/>
</dbReference>
<reference evidence="6 7" key="1">
    <citation type="journal article" date="2015" name="BMC Genomics">
        <title>Insights from the genome of Ophiocordyceps polyrhachis-furcata to pathogenicity and host specificity in insect fungi.</title>
        <authorList>
            <person name="Wichadakul D."/>
            <person name="Kobmoo N."/>
            <person name="Ingsriswang S."/>
            <person name="Tangphatsornruang S."/>
            <person name="Chantasingh D."/>
            <person name="Luangsa-ard J.J."/>
            <person name="Eurwilaichitr L."/>
        </authorList>
    </citation>
    <scope>NUCLEOTIDE SEQUENCE [LARGE SCALE GENOMIC DNA]</scope>
    <source>
        <strain evidence="6 7">BCC 54312</strain>
    </source>
</reference>
<gene>
    <name evidence="6" type="ORF">L249_5676</name>
</gene>
<sequence>MGSSPAQLTKGLPALSQQDPDGVLAEPIEACVHSLIKRHVVERPSAPALCSRDGELGYGQIDVLSSRLARQLALVPASTVVLCFEKSLIAPVVALAVFKAGAVAVALDLDQPLDRLRAIVGRLSDPVFLSSSANASLARQLAPGPVVVLDPDTLSAPVSEANAGLPPVSPSDTLCLVFLSDDLHGLTGATVSHRDMSSAIVYQQRKLGYAADCRTLDAAPPGSYTAWCNMLHTLASGGCLCIPSAADDVWSSAAALRANTAHVTPDLARGLLHKSGPAGRLHLTLVGEPLATPESDPDSSTAQTLCSLSDGVRALLDDPPLSHSLGRSVGRLRPEGPLFRPAPDSAEILNSATSLASTWSGCCGWTCSAGDVVTCADGGVVVVRVRPVDGEPKSQARGDSEPSEDSIENMQFTSESEETLDTPEAEQVDSSDMEQLLLPLWAQVLQINPDKISSDDDFFELGGDVAKSMRLHALARQHGFYFSVRDFFRGPSIRQLSARTSQTSAAPAVSPFSLLDKTSLNLDETRAHVAQLCGAQTSQVVDLLPCSPLQEGLLALTQRLPGSYVAQHVYEVDEGVSASRLRRAWDQVVAMNPILRTRVVSLPSQGLVQVVLDQGAPWLSATDLDDYQRRRSGTEQQIGLGTPLSRFAMLDNGAGGARPCFVWEIHHALYDGWSLPLLMAEAEKAYYGEMGQDLQPMTGFIKYIQDGDEMAAKAFWRAQFTGIQEVHFPRPRPAAAGSRSAALLSLTVPNLGWGRSDFTPATMARAAWAVVMARGAGSDEALYGVTVTGRQAPVDGIEHMAGPAIATVPMRVRLDWGDSVYKLLDAVQRQSTDMIPFEQTGLQRIRRMSDEAALACSFGSLMVVQPAAAGGDGEGGDSPTRPFLSKPGGDDDDDDDDQAAREAAPVTYPIEVECHLGTDEARLRVEFNPDAISRREMEAITESFEQVLRKLADRSLAQEKLASLVASHSDRRVQDALGWNATVPEPVEQCVHHIFSSRVHDRPLAPALDAWDGKLTYRELDSRSTTLALRLVARGVSPGMLVPVLFEKSAWMPVAVLAVMKAGGALVAMEVKEPEDRLRTIASQVTSPVLLSSVRNAALARRLTADDMAVEVIGDDARSESADAEPQHALDVLPVVSPSSLLYVVFTSGSTGTPKGVMISHSNFCSAIAYQQQFLDYNQNARVLDFASCAFDVAWSNLFNTLTSGACLCIPSPEERENDLAGCLSKYDISFADLTPSVARALGPDVLSRLTTMILGGEAPLPSDALLSSGKTHIINAYGPAECTPTATLSTLDATDVSIGRGLGVCTWIVDEAESLTPVGDVGELWIEGPLVGQGYLNDPERTAAAFVRDPSWLQRAVGRRGLVYRTGDLVRYREDGALVFIGRKDTQVKIRGQRVELSEVESCVRQLMDATDAQVVAEAIQPAGSGNPILVAFVALPVDDHDEAVRKATEGLSDRLRQVVPSYMVPAAYIPVPEMPVTTAGKTDRRRLRAIGASMWAQYRIATEKKGPSTQPANEIESILQKVWMSVLNLSAEEASVEASFASLGGDSISAMQLVSRCRLHNVMFTVSDILQSNTIRRLASLYKPVASVTGSELLTELEREEEEDPAAEFDLSPMQQSFFRDYPDGLNHFNQSFLLDLGQDVTTQQLMNAMKALVSRHAMLRARFLRDPGSGVWRQRIEDEGPDSFAFAEHTVENRDEVGRIGQKRQGDLDICDGPVFACDLFHVPDGGGGGEGGGQVVLLSAHHLVIDLVSWRILWNDVEEYVKLGELQLQKTLSFRSWCAAQAKVGSSLSPLSVLPYPIPEPELDFWDLPLEENTFGDCDTLDVGLDPDVSKLLFGKSNESLRTEALDLILGALSYSFHQTFPERSVPAIWIEGHGREQLEDNLPTDVSGTIGWFTTMYPLAVPIGADQTVTHAVRLVKDTRRKVPRMGLPFYACQHYSESGRQAFRGHDVYEVVFNFTGRFQQLEREEGLFKSSQTTDESDVKITEISKSARRFLMLEIGAVVADNALAVSFNYHKGMKHQDRLREWSQTFVRVLESAVHLLARAPVGFTLSDLPLLQLSYRGLDSLVMEQLPRMGVKPQSILDIYPCSPLQEGMLLSSVKGAASYITYTIWRCLSTDGAVSAVKLEEAWRKVAGRHTILSTIFALHPEGNGFLQLVLDKPPVRVTHLRCGSGSPAETLSRLPESTFADDEPEHALVICQSDTGEVACRLDMSHALTDAHSSSLLLTELATAYLGNGELTVAPAFADIVRYINSTSRSQIVSTWTSLLDNVKPCEFPLSPVVPDDSIQETFTELSCNASLHISINEFCKKTEVMPSALIQVAWAMVLSHMTGMRDVCFGYLVSGRDAPVDGVENLVGPLANLLISRVNLGASARQVLETTSEGLKQHLSIQHVSLAEIQHHLGLSGRRMFNTSLSIRANDKEKSDTAATGLSFDIQAGGDAHEFDVKCNASIGGADIDLSVEFREPYVSRRVALEARSTLESAIGYLLANTYPDLDIEGLAEAKGETDIDLDAMTLHGGFFKHTTGVHDSDATSFWEAQFAHTQGTHFPQPKPSIQHSVLDDSMDLDIGTLDWQTDEFAVETMVRSAWSVLTARVMCSDESIFGTRVSGNDVMPIRVVVDWDRSVDSLLNQVQGQSTAMKPYGRMGMERVRRVNGDAALASGFQTLLTVLDDDDDDDDEAQGVERRGDDADHVTHSLEMTIRRGKTMMTRVSARFDSRIINQVRVSRIVHQFAHVLQQMLDTNMRQGKLREVTVASKRDLQDVWTWNADVPSPVTGCIHDDIVRNAETHPHAQAVHGWDGSLTYKELEEVSRNLAVRLMKRGVGRGSIVPLCFEKSMWMPVAALAVMRAGGASVAVDTTQPQERIRTMTSTVFAALEGPKVILSSVANEAMVSQLGADEVIVVCRHGLDEVEEAESEAPELPVVSPSDVLYVVFTSGSTGKPKGVVINHQNFYTATHYQRTLLGVKRESRVLDFSSYAFDVAWLSMLKALTAGACLCIASAAERQDDLGGCLIKYGITVVDLTPAVARVIEPREALSSLDTLILGGEAVSAADADLVGDKTQVMVAYGPAECTPTCSIMNLSKTRSHGIGHGVGMCLWVVDLENADGLAPVGVTGELWLEGPLVGMGYLNEPQKTAASFVRDPAWLSRGSPDGKRPGRRGCVYRTGDLVQQLEDGSFLFIGRKDTQVKIRGQRVELGEIEHHVQQTLEESGRVGKVHVAAETIQPRGVAGKMLVAYVAAEGTTKAGADDDEVRQAAAAATDKLAKTLPVYMVPTLYIPIKALPMSATGKIDRRRLQEMGSSLTAKDVAAMSRAGEQRRTPQTEAERTMQSLWAEVLHVEAESIGADDSFFRIGGDSIGAMRLVGLARFRGFEFSVRDVFQSPVLSDLAALEGA</sequence>
<dbReference type="InterPro" id="IPR000873">
    <property type="entry name" value="AMP-dep_synth/lig_dom"/>
</dbReference>
<organism evidence="6 7">
    <name type="scientific">Ophiocordyceps polyrhachis-furcata BCC 54312</name>
    <dbReference type="NCBI Taxonomy" id="1330021"/>
    <lineage>
        <taxon>Eukaryota</taxon>
        <taxon>Fungi</taxon>
        <taxon>Dikarya</taxon>
        <taxon>Ascomycota</taxon>
        <taxon>Pezizomycotina</taxon>
        <taxon>Sordariomycetes</taxon>
        <taxon>Hypocreomycetidae</taxon>
        <taxon>Hypocreales</taxon>
        <taxon>Ophiocordycipitaceae</taxon>
        <taxon>Ophiocordyceps</taxon>
    </lineage>
</organism>
<dbReference type="CDD" id="cd19542">
    <property type="entry name" value="CT_NRPS-like"/>
    <property type="match status" value="1"/>
</dbReference>
<dbReference type="SUPFAM" id="SSF47336">
    <property type="entry name" value="ACP-like"/>
    <property type="match status" value="3"/>
</dbReference>
<dbReference type="PANTHER" id="PTHR45527">
    <property type="entry name" value="NONRIBOSOMAL PEPTIDE SYNTHETASE"/>
    <property type="match status" value="1"/>
</dbReference>
<evidence type="ECO:0000259" key="5">
    <source>
        <dbReference type="PROSITE" id="PS50075"/>
    </source>
</evidence>
<comment type="caution">
    <text evidence="6">The sequence shown here is derived from an EMBL/GenBank/DDBJ whole genome shotgun (WGS) entry which is preliminary data.</text>
</comment>
<dbReference type="CDD" id="cd19534">
    <property type="entry name" value="E_NRPS"/>
    <property type="match status" value="1"/>
</dbReference>
<dbReference type="Pfam" id="PF00501">
    <property type="entry name" value="AMP-binding"/>
    <property type="match status" value="3"/>
</dbReference>
<dbReference type="Proteomes" id="UP000253664">
    <property type="component" value="Unassembled WGS sequence"/>
</dbReference>
<dbReference type="CDD" id="cd19545">
    <property type="entry name" value="FUM14_C_NRPS-like"/>
    <property type="match status" value="1"/>
</dbReference>
<feature type="domain" description="Carrier" evidence="5">
    <location>
        <begin position="3323"/>
        <end position="3397"/>
    </location>
</feature>
<dbReference type="InterPro" id="IPR001242">
    <property type="entry name" value="Condensation_dom"/>
</dbReference>
<evidence type="ECO:0000256" key="2">
    <source>
        <dbReference type="ARBA" id="ARBA00022553"/>
    </source>
</evidence>
<keyword evidence="1" id="KW-0596">Phosphopantetheine</keyword>
<dbReference type="OrthoDB" id="416786at2759"/>
<evidence type="ECO:0000313" key="6">
    <source>
        <dbReference type="EMBL" id="RCI07694.1"/>
    </source>
</evidence>
<dbReference type="Pfam" id="PF00668">
    <property type="entry name" value="Condensation"/>
    <property type="match status" value="3"/>
</dbReference>
<keyword evidence="3" id="KW-0436">Ligase</keyword>
<dbReference type="FunFam" id="3.30.300.30:FF:000015">
    <property type="entry name" value="Nonribosomal peptide synthase SidD"/>
    <property type="match status" value="2"/>
</dbReference>
<dbReference type="InterPro" id="IPR036736">
    <property type="entry name" value="ACP-like_sf"/>
</dbReference>
<dbReference type="CDD" id="cd05918">
    <property type="entry name" value="A_NRPS_SidN3_like"/>
    <property type="match status" value="2"/>
</dbReference>
<feature type="domain" description="Carrier" evidence="5">
    <location>
        <begin position="428"/>
        <end position="504"/>
    </location>
</feature>
<feature type="compositionally biased region" description="Basic and acidic residues" evidence="4">
    <location>
        <begin position="386"/>
        <end position="400"/>
    </location>
</feature>
<feature type="domain" description="Carrier" evidence="5">
    <location>
        <begin position="1512"/>
        <end position="1588"/>
    </location>
</feature>
<dbReference type="Gene3D" id="3.30.559.30">
    <property type="entry name" value="Nonribosomal peptide synthetase, condensation domain"/>
    <property type="match status" value="4"/>
</dbReference>
<dbReference type="InterPro" id="IPR045851">
    <property type="entry name" value="AMP-bd_C_sf"/>
</dbReference>
<feature type="region of interest" description="Disordered" evidence="4">
    <location>
        <begin position="386"/>
        <end position="429"/>
    </location>
</feature>
<dbReference type="InterPro" id="IPR020806">
    <property type="entry name" value="PKS_PP-bd"/>
</dbReference>
<dbReference type="InterPro" id="IPR009081">
    <property type="entry name" value="PP-bd_ACP"/>
</dbReference>
<evidence type="ECO:0000256" key="3">
    <source>
        <dbReference type="ARBA" id="ARBA00022598"/>
    </source>
</evidence>
<dbReference type="GO" id="GO:0031177">
    <property type="term" value="F:phosphopantetheine binding"/>
    <property type="evidence" value="ECO:0007669"/>
    <property type="project" value="InterPro"/>
</dbReference>
<feature type="compositionally biased region" description="Acidic residues" evidence="4">
    <location>
        <begin position="415"/>
        <end position="429"/>
    </location>
</feature>